<comment type="subcellular location">
    <subcellularLocation>
        <location evidence="2">Cell membrane</location>
        <topology evidence="2">Single-pass type II membrane protein</topology>
    </subcellularLocation>
    <subcellularLocation>
        <location evidence="7">Membrane</location>
        <topology evidence="7">Single-pass type II membrane protein</topology>
    </subcellularLocation>
</comment>
<feature type="domain" description="Peptidase S26" evidence="9">
    <location>
        <begin position="38"/>
        <end position="232"/>
    </location>
</feature>
<evidence type="ECO:0000256" key="8">
    <source>
        <dbReference type="SAM" id="MobiDB-lite"/>
    </source>
</evidence>
<dbReference type="PANTHER" id="PTHR43390">
    <property type="entry name" value="SIGNAL PEPTIDASE I"/>
    <property type="match status" value="1"/>
</dbReference>
<keyword evidence="11" id="KW-1185">Reference proteome</keyword>
<feature type="active site" evidence="6">
    <location>
        <position position="140"/>
    </location>
</feature>
<keyword evidence="7" id="KW-0645">Protease</keyword>
<dbReference type="GO" id="GO:0009003">
    <property type="term" value="F:signal peptidase activity"/>
    <property type="evidence" value="ECO:0007669"/>
    <property type="project" value="UniProtKB-EC"/>
</dbReference>
<evidence type="ECO:0000256" key="5">
    <source>
        <dbReference type="ARBA" id="ARBA00022801"/>
    </source>
</evidence>
<evidence type="ECO:0000256" key="4">
    <source>
        <dbReference type="ARBA" id="ARBA00013208"/>
    </source>
</evidence>
<evidence type="ECO:0000313" key="11">
    <source>
        <dbReference type="Proteomes" id="UP000662939"/>
    </source>
</evidence>
<dbReference type="PROSITE" id="PS00761">
    <property type="entry name" value="SPASE_I_3"/>
    <property type="match status" value="1"/>
</dbReference>
<sequence>MQLRRVKVRPKRERPKPKPKPSRLSTPYQRPYMSLWVEIPLLLLVAFCAAVLVRTFLLQAFHIPSGSMEETLQIGDRVLVVKLTDQLRPPQRGEVVVFRGTDQWDPEWRHAQDGNFVGDLGRGVADLVGFGQPDEKDFIKRIIAVGGDTVECCDPEGRVMVNGVPLEEDYVYDDAPLDLEPGTCHARRFDPVEVPEGHLFMLGDHRGDSQDSRCQGPVPIDNVIGRAVHVVWPADRTGPLEIPDTFEQFK</sequence>
<dbReference type="InterPro" id="IPR019533">
    <property type="entry name" value="Peptidase_S26"/>
</dbReference>
<dbReference type="Pfam" id="PF10502">
    <property type="entry name" value="Peptidase_S26"/>
    <property type="match status" value="1"/>
</dbReference>
<dbReference type="InterPro" id="IPR000223">
    <property type="entry name" value="Pept_S26A_signal_pept_1"/>
</dbReference>
<reference evidence="10" key="1">
    <citation type="submission" date="2021-02" db="EMBL/GenBank/DDBJ databases">
        <title>Natronoglycomyces albus gen. nov., sp. nov, a haloalkaliphilic actinobacterium from a soda solonchak soil.</title>
        <authorList>
            <person name="Sorokin D.Y."/>
            <person name="Khijniak T.V."/>
            <person name="Zakharycheva A.P."/>
            <person name="Boueva O.V."/>
            <person name="Ariskina E.V."/>
            <person name="Hahnke R.L."/>
            <person name="Bunk B."/>
            <person name="Sproer C."/>
            <person name="Schumann P."/>
            <person name="Evtushenko L.I."/>
            <person name="Kublanov I.V."/>
        </authorList>
    </citation>
    <scope>NUCLEOTIDE SEQUENCE</scope>
    <source>
        <strain evidence="10">DSM 106290</strain>
    </source>
</reference>
<dbReference type="Gene3D" id="2.10.109.10">
    <property type="entry name" value="Umud Fragment, subunit A"/>
    <property type="match status" value="1"/>
</dbReference>
<organism evidence="10 11">
    <name type="scientific">Natronoglycomyces albus</name>
    <dbReference type="NCBI Taxonomy" id="2811108"/>
    <lineage>
        <taxon>Bacteria</taxon>
        <taxon>Bacillati</taxon>
        <taxon>Actinomycetota</taxon>
        <taxon>Actinomycetes</taxon>
        <taxon>Glycomycetales</taxon>
        <taxon>Glycomycetaceae</taxon>
        <taxon>Natronoglycomyces</taxon>
    </lineage>
</organism>
<dbReference type="SUPFAM" id="SSF51306">
    <property type="entry name" value="LexA/Signal peptidase"/>
    <property type="match status" value="1"/>
</dbReference>
<evidence type="ECO:0000313" key="10">
    <source>
        <dbReference type="EMBL" id="QSB06961.1"/>
    </source>
</evidence>
<dbReference type="PRINTS" id="PR00727">
    <property type="entry name" value="LEADERPTASE"/>
</dbReference>
<accession>A0A895XMT2</accession>
<evidence type="ECO:0000256" key="7">
    <source>
        <dbReference type="RuleBase" id="RU362042"/>
    </source>
</evidence>
<comment type="catalytic activity">
    <reaction evidence="1 7">
        <text>Cleavage of hydrophobic, N-terminal signal or leader sequences from secreted and periplasmic proteins.</text>
        <dbReference type="EC" id="3.4.21.89"/>
    </reaction>
</comment>
<dbReference type="GO" id="GO:0005886">
    <property type="term" value="C:plasma membrane"/>
    <property type="evidence" value="ECO:0007669"/>
    <property type="project" value="UniProtKB-SubCell"/>
</dbReference>
<dbReference type="AlphaFoldDB" id="A0A895XMT2"/>
<dbReference type="NCBIfam" id="TIGR02227">
    <property type="entry name" value="sigpep_I_bact"/>
    <property type="match status" value="1"/>
</dbReference>
<dbReference type="KEGG" id="nav:JQS30_04675"/>
<name>A0A895XMT2_9ACTN</name>
<dbReference type="Proteomes" id="UP000662939">
    <property type="component" value="Chromosome"/>
</dbReference>
<dbReference type="EC" id="3.4.21.89" evidence="4 7"/>
<dbReference type="InterPro" id="IPR019758">
    <property type="entry name" value="Pept_S26A_signal_pept_1_CS"/>
</dbReference>
<keyword evidence="5 7" id="KW-0378">Hydrolase</keyword>
<dbReference type="GO" id="GO:0004252">
    <property type="term" value="F:serine-type endopeptidase activity"/>
    <property type="evidence" value="ECO:0007669"/>
    <property type="project" value="InterPro"/>
</dbReference>
<dbReference type="GO" id="GO:0006465">
    <property type="term" value="P:signal peptide processing"/>
    <property type="evidence" value="ECO:0007669"/>
    <property type="project" value="InterPro"/>
</dbReference>
<feature type="region of interest" description="Disordered" evidence="8">
    <location>
        <begin position="1"/>
        <end position="25"/>
    </location>
</feature>
<evidence type="ECO:0000256" key="3">
    <source>
        <dbReference type="ARBA" id="ARBA00009370"/>
    </source>
</evidence>
<dbReference type="PANTHER" id="PTHR43390:SF1">
    <property type="entry name" value="CHLOROPLAST PROCESSING PEPTIDASE"/>
    <property type="match status" value="1"/>
</dbReference>
<dbReference type="EMBL" id="CP070496">
    <property type="protein sequence ID" value="QSB06961.1"/>
    <property type="molecule type" value="Genomic_DNA"/>
</dbReference>
<evidence type="ECO:0000256" key="1">
    <source>
        <dbReference type="ARBA" id="ARBA00000677"/>
    </source>
</evidence>
<proteinExistence type="inferred from homology"/>
<feature type="active site" evidence="6">
    <location>
        <position position="67"/>
    </location>
</feature>
<dbReference type="InterPro" id="IPR036286">
    <property type="entry name" value="LexA/Signal_pep-like_sf"/>
</dbReference>
<evidence type="ECO:0000256" key="2">
    <source>
        <dbReference type="ARBA" id="ARBA00004401"/>
    </source>
</evidence>
<gene>
    <name evidence="10" type="primary">lepB</name>
    <name evidence="10" type="ORF">JQS30_04675</name>
</gene>
<protein>
    <recommendedName>
        <fullName evidence="4 7">Signal peptidase I</fullName>
        <ecNumber evidence="4 7">3.4.21.89</ecNumber>
    </recommendedName>
</protein>
<feature type="compositionally biased region" description="Basic residues" evidence="8">
    <location>
        <begin position="1"/>
        <end position="21"/>
    </location>
</feature>
<evidence type="ECO:0000256" key="6">
    <source>
        <dbReference type="PIRSR" id="PIRSR600223-1"/>
    </source>
</evidence>
<dbReference type="CDD" id="cd06530">
    <property type="entry name" value="S26_SPase_I"/>
    <property type="match status" value="1"/>
</dbReference>
<comment type="similarity">
    <text evidence="3 7">Belongs to the peptidase S26 family.</text>
</comment>
<evidence type="ECO:0000259" key="9">
    <source>
        <dbReference type="Pfam" id="PF10502"/>
    </source>
</evidence>